<evidence type="ECO:0000313" key="3">
    <source>
        <dbReference type="Proteomes" id="UP000221734"/>
    </source>
</evidence>
<protein>
    <submittedName>
        <fullName evidence="1">Uncharacterized protein</fullName>
    </submittedName>
</protein>
<sequence>MTVYEVASEKTLAITSGETLAITKRRPSQLQAETLAITSGDPRNYKLRDPRNYKLRDPCNDKAYTLATTSGCPCNDKHVILV</sequence>
<dbReference type="KEGG" id="kst:KSMBR1_3495"/>
<reference evidence="2" key="3">
    <citation type="submission" date="2017-10" db="EMBL/GenBank/DDBJ databases">
        <authorList>
            <person name="Banno H."/>
            <person name="Chua N.-H."/>
        </authorList>
    </citation>
    <scope>NUCLEOTIDE SEQUENCE [LARGE SCALE GENOMIC DNA]</scope>
    <source>
        <strain evidence="2">Kuenenia_mbr1_ru-nijmegen</strain>
    </source>
</reference>
<organism evidence="1">
    <name type="scientific">Kuenenia stuttgartiensis</name>
    <dbReference type="NCBI Taxonomy" id="174633"/>
    <lineage>
        <taxon>Bacteria</taxon>
        <taxon>Pseudomonadati</taxon>
        <taxon>Planctomycetota</taxon>
        <taxon>Candidatus Brocadiia</taxon>
        <taxon>Candidatus Brocadiales</taxon>
        <taxon>Candidatus Brocadiaceae</taxon>
        <taxon>Candidatus Kuenenia</taxon>
    </lineage>
</organism>
<dbReference type="AlphaFoldDB" id="Q1Q3L7"/>
<dbReference type="EMBL" id="CT573071">
    <property type="protein sequence ID" value="CAJ74603.1"/>
    <property type="molecule type" value="Genomic_DNA"/>
</dbReference>
<gene>
    <name evidence="2" type="ORF">KSMBR1_3495</name>
    <name evidence="1" type="ORF">kuste3840</name>
</gene>
<accession>Q1Q3L7</accession>
<reference evidence="1" key="2">
    <citation type="submission" date="2006-01" db="EMBL/GenBank/DDBJ databases">
        <authorList>
            <person name="Genoscope"/>
        </authorList>
    </citation>
    <scope>NUCLEOTIDE SEQUENCE</scope>
</reference>
<proteinExistence type="predicted"/>
<dbReference type="EMBL" id="LT934425">
    <property type="protein sequence ID" value="SOH05969.1"/>
    <property type="molecule type" value="Genomic_DNA"/>
</dbReference>
<reference evidence="1" key="1">
    <citation type="journal article" date="2006" name="Nature">
        <title>Deciphering the evolution and metabolism of an anammox bacterium from a community genome.</title>
        <authorList>
            <person name="Strous M."/>
            <person name="Pelletier E."/>
            <person name="Mangenot S."/>
            <person name="Rattei T."/>
            <person name="Lehner A."/>
            <person name="Taylor M.W."/>
            <person name="Horn M."/>
            <person name="Daims H."/>
            <person name="Bartol-Mavel D."/>
            <person name="Wincker P."/>
            <person name="Barbe V."/>
            <person name="Fonknechten N."/>
            <person name="Vallenet D."/>
            <person name="Segurens B."/>
            <person name="Schenowitz-Truong C."/>
            <person name="Medigue C."/>
            <person name="Collingro A."/>
            <person name="Snel B."/>
            <person name="Dutilh B.E."/>
            <person name="OpDenCamp H.J.M."/>
            <person name="vanDerDrift C."/>
            <person name="Cirpus I."/>
            <person name="vanDePas-Schoonen K.T."/>
            <person name="Harhangi H.R."/>
            <person name="vanNiftrik L."/>
            <person name="Schmid M."/>
            <person name="Keltjens J."/>
            <person name="vanDeVossenberg J."/>
            <person name="Kartal B."/>
            <person name="Meier H."/>
            <person name="Frishman D."/>
            <person name="Huynen M.A."/>
            <person name="Mewes H."/>
            <person name="Weissenbach J."/>
            <person name="Jetten M.S.M."/>
            <person name="Wagner M."/>
            <person name="LePaslier D."/>
        </authorList>
    </citation>
    <scope>NUCLEOTIDE SEQUENCE</scope>
</reference>
<dbReference type="RefSeq" id="WP_099326490.1">
    <property type="nucleotide sequence ID" value="NZ_LT934425.1"/>
</dbReference>
<name>Q1Q3L7_KUEST</name>
<dbReference type="Proteomes" id="UP000221734">
    <property type="component" value="Chromosome Kuenenia_stuttgartiensis_MBR1"/>
</dbReference>
<reference evidence="3" key="4">
    <citation type="submission" date="2017-10" db="EMBL/GenBank/DDBJ databases">
        <authorList>
            <person name="Frank J."/>
        </authorList>
    </citation>
    <scope>NUCLEOTIDE SEQUENCE [LARGE SCALE GENOMIC DNA]</scope>
</reference>
<evidence type="ECO:0000313" key="2">
    <source>
        <dbReference type="EMBL" id="SOH05969.1"/>
    </source>
</evidence>
<keyword evidence="3" id="KW-1185">Reference proteome</keyword>
<evidence type="ECO:0000313" key="1">
    <source>
        <dbReference type="EMBL" id="CAJ74603.1"/>
    </source>
</evidence>